<reference evidence="3 4" key="1">
    <citation type="submission" date="2023-07" db="EMBL/GenBank/DDBJ databases">
        <title>Genomic Encyclopedia of Type Strains, Phase IV (KMG-IV): sequencing the most valuable type-strain genomes for metagenomic binning, comparative biology and taxonomic classification.</title>
        <authorList>
            <person name="Goeker M."/>
        </authorList>
    </citation>
    <scope>NUCLEOTIDE SEQUENCE [LARGE SCALE GENOMIC DNA]</scope>
    <source>
        <strain evidence="3 4">DSM 11549</strain>
    </source>
</reference>
<protein>
    <submittedName>
        <fullName evidence="3">Transposase</fullName>
    </submittedName>
</protein>
<dbReference type="PANTHER" id="PTHR35004">
    <property type="entry name" value="TRANSPOSASE RV3428C-RELATED"/>
    <property type="match status" value="1"/>
</dbReference>
<keyword evidence="4" id="KW-1185">Reference proteome</keyword>
<dbReference type="PROSITE" id="PS50994">
    <property type="entry name" value="INTEGRASE"/>
    <property type="match status" value="1"/>
</dbReference>
<dbReference type="EMBL" id="JAUSUK010000001">
    <property type="protein sequence ID" value="MDQ0324229.1"/>
    <property type="molecule type" value="Genomic_DNA"/>
</dbReference>
<dbReference type="Pfam" id="PF22483">
    <property type="entry name" value="Mu-transpos_C_2"/>
    <property type="match status" value="1"/>
</dbReference>
<sequence>MRQEVSEARLCGQPLRFKEPRREVMVEPEAVAAMLKLKDLGWGSKRIAKELGVNRGTVKRYLAAGGWRPFKKPVRARLLDGQEAFLRERLRRHRGNADVVRQELASERGIVASLRTVQRALEPYRQELAAEARATVRFETASGRQLQIDFGERFVEIGGRPLKAFLFVATLGYSRVIHVRAFRHARQESWFEGLESAFLMFGGVPEEVLLDNARALVVDHDAATRMVVFNARFLAFARHWGFRPKACAPYRARTKGKTESGVGYVKKNAVAGRGFESWEAFEAHLAVWERKIANARMHGTTGEAPQLRYERDERAALKPLGDRPPFRACRALQRRVRNDCAVEVDGNAYSVPWRLIGETVEVMVAAGQVRIRHGAREVAAHAEARGRRERIVDPAHLAGVAGSRGRVVRIVADACEDAAPAMSALLRPLAEYEAVAGGGF</sequence>
<dbReference type="PANTHER" id="PTHR35004:SF7">
    <property type="entry name" value="INTEGRASE PROTEIN"/>
    <property type="match status" value="1"/>
</dbReference>
<proteinExistence type="inferred from homology"/>
<dbReference type="Pfam" id="PF00665">
    <property type="entry name" value="rve"/>
    <property type="match status" value="1"/>
</dbReference>
<evidence type="ECO:0000259" key="2">
    <source>
        <dbReference type="PROSITE" id="PS50994"/>
    </source>
</evidence>
<accession>A0ABU0C141</accession>
<evidence type="ECO:0000313" key="4">
    <source>
        <dbReference type="Proteomes" id="UP001230253"/>
    </source>
</evidence>
<gene>
    <name evidence="3" type="ORF">J2R99_000078</name>
</gene>
<dbReference type="Proteomes" id="UP001230253">
    <property type="component" value="Unassembled WGS sequence"/>
</dbReference>
<comment type="similarity">
    <text evidence="1">Belongs to the transposase IS21/IS408/IS1162 family.</text>
</comment>
<evidence type="ECO:0000313" key="3">
    <source>
        <dbReference type="EMBL" id="MDQ0324229.1"/>
    </source>
</evidence>
<dbReference type="SUPFAM" id="SSF53098">
    <property type="entry name" value="Ribonuclease H-like"/>
    <property type="match status" value="1"/>
</dbReference>
<dbReference type="InterPro" id="IPR036397">
    <property type="entry name" value="RNaseH_sf"/>
</dbReference>
<evidence type="ECO:0000256" key="1">
    <source>
        <dbReference type="ARBA" id="ARBA00009277"/>
    </source>
</evidence>
<dbReference type="NCBIfam" id="NF033546">
    <property type="entry name" value="transpos_IS21"/>
    <property type="match status" value="1"/>
</dbReference>
<dbReference type="InterPro" id="IPR012337">
    <property type="entry name" value="RNaseH-like_sf"/>
</dbReference>
<dbReference type="InterPro" id="IPR054353">
    <property type="entry name" value="IstA-like_C"/>
</dbReference>
<dbReference type="InterPro" id="IPR009057">
    <property type="entry name" value="Homeodomain-like_sf"/>
</dbReference>
<dbReference type="InterPro" id="IPR001584">
    <property type="entry name" value="Integrase_cat-core"/>
</dbReference>
<name>A0ABU0C141_9BRAD</name>
<dbReference type="Gene3D" id="3.30.420.10">
    <property type="entry name" value="Ribonuclease H-like superfamily/Ribonuclease H"/>
    <property type="match status" value="1"/>
</dbReference>
<comment type="caution">
    <text evidence="3">The sequence shown here is derived from an EMBL/GenBank/DDBJ whole genome shotgun (WGS) entry which is preliminary data.</text>
</comment>
<feature type="domain" description="Integrase catalytic" evidence="2">
    <location>
        <begin position="138"/>
        <end position="313"/>
    </location>
</feature>
<dbReference type="SUPFAM" id="SSF46689">
    <property type="entry name" value="Homeodomain-like"/>
    <property type="match status" value="1"/>
</dbReference>
<organism evidence="3 4">
    <name type="scientific">Rhodopseudomonas julia</name>
    <dbReference type="NCBI Taxonomy" id="200617"/>
    <lineage>
        <taxon>Bacteria</taxon>
        <taxon>Pseudomonadati</taxon>
        <taxon>Pseudomonadota</taxon>
        <taxon>Alphaproteobacteria</taxon>
        <taxon>Hyphomicrobiales</taxon>
        <taxon>Nitrobacteraceae</taxon>
        <taxon>Rhodopseudomonas</taxon>
    </lineage>
</organism>